<proteinExistence type="predicted"/>
<feature type="region of interest" description="Disordered" evidence="1">
    <location>
        <begin position="30"/>
        <end position="64"/>
    </location>
</feature>
<dbReference type="EMBL" id="CP017641">
    <property type="protein sequence ID" value="APZ91425.1"/>
    <property type="molecule type" value="Genomic_DNA"/>
</dbReference>
<dbReference type="AlphaFoldDB" id="A0A1P8WBI8"/>
<sequence length="535" mass="60065" precursor="true">MMRITNYIAFAAFCLHVACSVAHGQEAPAPVAEASAEPSAATPAEEPSSEDTATPAPKKPAEPPEEILFKNLPYTVNVSVAIDNRSLPDQADRDDMIMSIRHAIARMYGRMWVADVQANDWLIPATRRHLEWLTEGEMLDRYPEQEYHKAFLVTVEASGSSFNISCREYDSRIQELTPVTTRTTHDIRSIASVATQLVRDSFRPCVLYQRMFVDETGRNFMEMQVQAGEIPPPDSSAEQVVEEDVLRPFVRQMNRREPEKLDKLLRLDLSYIRVMAVDRENAPGLLKGYFITHSPYSLFGGKGRAIQHLAVRQRPSADQSKVRLVLQGRPDKPLVSHRLALAYQLNWNDPEDGPQTKLVSDRNGEVVIHTHPGHPTFWIRVYSGASLLARVPYAPGLIPSDTIELPDDSIRLAVEGEMQLLADELIDAIALRAVLLARARKAAEAGDESQLEALFTRYDEVSAKDYFLEKVNNVRIPAIREANERRLGTSRIRQLCDGLQSTVDLFFSDEKRNERQIEIQQLKAMAAAKAKAAGN</sequence>
<protein>
    <recommendedName>
        <fullName evidence="5">Secreted protein</fullName>
    </recommendedName>
</protein>
<accession>A0A1P8WBI8</accession>
<feature type="compositionally biased region" description="Low complexity" evidence="1">
    <location>
        <begin position="30"/>
        <end position="56"/>
    </location>
</feature>
<gene>
    <name evidence="3" type="ORF">Fuma_01013</name>
</gene>
<reference evidence="3 4" key="1">
    <citation type="journal article" date="2016" name="Front. Microbiol.">
        <title>Fuerstia marisgermanicae gen. nov., sp. nov., an Unusual Member of the Phylum Planctomycetes from the German Wadden Sea.</title>
        <authorList>
            <person name="Kohn T."/>
            <person name="Heuer A."/>
            <person name="Jogler M."/>
            <person name="Vollmers J."/>
            <person name="Boedeker C."/>
            <person name="Bunk B."/>
            <person name="Rast P."/>
            <person name="Borchert D."/>
            <person name="Glockner I."/>
            <person name="Freese H.M."/>
            <person name="Klenk H.P."/>
            <person name="Overmann J."/>
            <person name="Kaster A.K."/>
            <person name="Rohde M."/>
            <person name="Wiegand S."/>
            <person name="Jogler C."/>
        </authorList>
    </citation>
    <scope>NUCLEOTIDE SEQUENCE [LARGE SCALE GENOMIC DNA]</scope>
    <source>
        <strain evidence="3 4">NH11</strain>
    </source>
</reference>
<dbReference type="OrthoDB" id="240747at2"/>
<keyword evidence="2" id="KW-0732">Signal</keyword>
<dbReference type="Proteomes" id="UP000187735">
    <property type="component" value="Chromosome"/>
</dbReference>
<dbReference type="STRING" id="1891926.Fuma_01013"/>
<evidence type="ECO:0000256" key="1">
    <source>
        <dbReference type="SAM" id="MobiDB-lite"/>
    </source>
</evidence>
<evidence type="ECO:0000313" key="3">
    <source>
        <dbReference type="EMBL" id="APZ91425.1"/>
    </source>
</evidence>
<dbReference type="KEGG" id="fmr:Fuma_01013"/>
<feature type="signal peptide" evidence="2">
    <location>
        <begin position="1"/>
        <end position="24"/>
    </location>
</feature>
<name>A0A1P8WBI8_9PLAN</name>
<organism evidence="3 4">
    <name type="scientific">Fuerstiella marisgermanici</name>
    <dbReference type="NCBI Taxonomy" id="1891926"/>
    <lineage>
        <taxon>Bacteria</taxon>
        <taxon>Pseudomonadati</taxon>
        <taxon>Planctomycetota</taxon>
        <taxon>Planctomycetia</taxon>
        <taxon>Planctomycetales</taxon>
        <taxon>Planctomycetaceae</taxon>
        <taxon>Fuerstiella</taxon>
    </lineage>
</organism>
<evidence type="ECO:0008006" key="5">
    <source>
        <dbReference type="Google" id="ProtNLM"/>
    </source>
</evidence>
<keyword evidence="4" id="KW-1185">Reference proteome</keyword>
<evidence type="ECO:0000256" key="2">
    <source>
        <dbReference type="SAM" id="SignalP"/>
    </source>
</evidence>
<dbReference type="RefSeq" id="WP_145943998.1">
    <property type="nucleotide sequence ID" value="NZ_CP017641.1"/>
</dbReference>
<evidence type="ECO:0000313" key="4">
    <source>
        <dbReference type="Proteomes" id="UP000187735"/>
    </source>
</evidence>
<feature type="chain" id="PRO_5012840119" description="Secreted protein" evidence="2">
    <location>
        <begin position="25"/>
        <end position="535"/>
    </location>
</feature>